<name>A0A814IKY9_9BILA</name>
<dbReference type="EMBL" id="CAJNOC010004548">
    <property type="protein sequence ID" value="CAF1025567.1"/>
    <property type="molecule type" value="Genomic_DNA"/>
</dbReference>
<organism evidence="1 2">
    <name type="scientific">Brachionus calyciflorus</name>
    <dbReference type="NCBI Taxonomy" id="104777"/>
    <lineage>
        <taxon>Eukaryota</taxon>
        <taxon>Metazoa</taxon>
        <taxon>Spiralia</taxon>
        <taxon>Gnathifera</taxon>
        <taxon>Rotifera</taxon>
        <taxon>Eurotatoria</taxon>
        <taxon>Monogononta</taxon>
        <taxon>Pseudotrocha</taxon>
        <taxon>Ploima</taxon>
        <taxon>Brachionidae</taxon>
        <taxon>Brachionus</taxon>
    </lineage>
</organism>
<gene>
    <name evidence="1" type="ORF">OXX778_LOCUS17600</name>
</gene>
<evidence type="ECO:0008006" key="3">
    <source>
        <dbReference type="Google" id="ProtNLM"/>
    </source>
</evidence>
<sequence>MEIAEYLDPEKNLVVYDNYKLHRKAENSNKTTRWRCEQCKSKSITVNSDDLIVRKPSRETKHNPKKCIKYFPVEKVCIKEYERLKNEAKTCNDFSFSKRCREILQKIQAENDPREYFQSEKLLESHVHQYDLQSIQVIQFQHAISI</sequence>
<keyword evidence="2" id="KW-1185">Reference proteome</keyword>
<dbReference type="OrthoDB" id="10331651at2759"/>
<dbReference type="Gene3D" id="2.20.25.240">
    <property type="match status" value="1"/>
</dbReference>
<protein>
    <recommendedName>
        <fullName evidence="3">FLYWCH-type domain-containing protein</fullName>
    </recommendedName>
</protein>
<comment type="caution">
    <text evidence="1">The sequence shown here is derived from an EMBL/GenBank/DDBJ whole genome shotgun (WGS) entry which is preliminary data.</text>
</comment>
<evidence type="ECO:0000313" key="1">
    <source>
        <dbReference type="EMBL" id="CAF1025567.1"/>
    </source>
</evidence>
<evidence type="ECO:0000313" key="2">
    <source>
        <dbReference type="Proteomes" id="UP000663879"/>
    </source>
</evidence>
<reference evidence="1" key="1">
    <citation type="submission" date="2021-02" db="EMBL/GenBank/DDBJ databases">
        <authorList>
            <person name="Nowell W R."/>
        </authorList>
    </citation>
    <scope>NUCLEOTIDE SEQUENCE</scope>
    <source>
        <strain evidence="1">Ploen Becks lab</strain>
    </source>
</reference>
<proteinExistence type="predicted"/>
<accession>A0A814IKY9</accession>
<dbReference type="Proteomes" id="UP000663879">
    <property type="component" value="Unassembled WGS sequence"/>
</dbReference>
<dbReference type="AlphaFoldDB" id="A0A814IKY9"/>